<protein>
    <submittedName>
        <fullName evidence="2">Uncharacterized protein</fullName>
    </submittedName>
</protein>
<name>A0A9P7FWX2_9AGAR</name>
<feature type="compositionally biased region" description="Basic residues" evidence="1">
    <location>
        <begin position="91"/>
        <end position="104"/>
    </location>
</feature>
<feature type="compositionally biased region" description="Low complexity" evidence="1">
    <location>
        <begin position="124"/>
        <end position="133"/>
    </location>
</feature>
<gene>
    <name evidence="2" type="ORF">DXG03_002756</name>
</gene>
<keyword evidence="3" id="KW-1185">Reference proteome</keyword>
<feature type="non-terminal residue" evidence="2">
    <location>
        <position position="175"/>
    </location>
</feature>
<accession>A0A9P7FWX2</accession>
<feature type="region of interest" description="Disordered" evidence="1">
    <location>
        <begin position="60"/>
        <end position="149"/>
    </location>
</feature>
<proteinExistence type="predicted"/>
<evidence type="ECO:0000256" key="1">
    <source>
        <dbReference type="SAM" id="MobiDB-lite"/>
    </source>
</evidence>
<evidence type="ECO:0000313" key="2">
    <source>
        <dbReference type="EMBL" id="KAG5639864.1"/>
    </source>
</evidence>
<dbReference type="AlphaFoldDB" id="A0A9P7FWX2"/>
<dbReference type="Proteomes" id="UP000775547">
    <property type="component" value="Unassembled WGS sequence"/>
</dbReference>
<comment type="caution">
    <text evidence="2">The sequence shown here is derived from an EMBL/GenBank/DDBJ whole genome shotgun (WGS) entry which is preliminary data.</text>
</comment>
<dbReference type="EMBL" id="JABCKV010001832">
    <property type="protein sequence ID" value="KAG5639864.1"/>
    <property type="molecule type" value="Genomic_DNA"/>
</dbReference>
<evidence type="ECO:0000313" key="3">
    <source>
        <dbReference type="Proteomes" id="UP000775547"/>
    </source>
</evidence>
<reference evidence="2" key="2">
    <citation type="submission" date="2021-10" db="EMBL/GenBank/DDBJ databases">
        <title>Phylogenomics reveals ancestral predisposition of the termite-cultivated fungus Termitomyces towards a domesticated lifestyle.</title>
        <authorList>
            <person name="Auxier B."/>
            <person name="Grum-Grzhimaylo A."/>
            <person name="Cardenas M.E."/>
            <person name="Lodge J.D."/>
            <person name="Laessoe T."/>
            <person name="Pedersen O."/>
            <person name="Smith M.E."/>
            <person name="Kuyper T.W."/>
            <person name="Franco-Molano E.A."/>
            <person name="Baroni T.J."/>
            <person name="Aanen D.K."/>
        </authorList>
    </citation>
    <scope>NUCLEOTIDE SEQUENCE</scope>
    <source>
        <strain evidence="2">AP01</strain>
        <tissue evidence="2">Mycelium</tissue>
    </source>
</reference>
<sequence length="175" mass="19124">MIATIGCALLADSSTSDEEQLAAGDRYLEFFTILGSPYNITLNKIVGIYKHWLRPIPDSEAFKAREPPGDDNEENDTKDDSSDGGPPNTEKRRRGTNRKRRRRSQPSPTLSRKSQRLKTKKNGDGANDSAGSDGTTGTLVSDAGTPVSPKDAFLAVNKWVHCIAQCECELPVTDE</sequence>
<reference evidence="2" key="1">
    <citation type="submission" date="2020-07" db="EMBL/GenBank/DDBJ databases">
        <authorList>
            <person name="Nieuwenhuis M."/>
            <person name="Van De Peppel L.J.J."/>
        </authorList>
    </citation>
    <scope>NUCLEOTIDE SEQUENCE</scope>
    <source>
        <strain evidence="2">AP01</strain>
        <tissue evidence="2">Mycelium</tissue>
    </source>
</reference>
<organism evidence="2 3">
    <name type="scientific">Asterophora parasitica</name>
    <dbReference type="NCBI Taxonomy" id="117018"/>
    <lineage>
        <taxon>Eukaryota</taxon>
        <taxon>Fungi</taxon>
        <taxon>Dikarya</taxon>
        <taxon>Basidiomycota</taxon>
        <taxon>Agaricomycotina</taxon>
        <taxon>Agaricomycetes</taxon>
        <taxon>Agaricomycetidae</taxon>
        <taxon>Agaricales</taxon>
        <taxon>Tricholomatineae</taxon>
        <taxon>Lyophyllaceae</taxon>
        <taxon>Asterophora</taxon>
    </lineage>
</organism>